<dbReference type="PANTHER" id="PTHR38761">
    <property type="entry name" value="GLUTAMATE--CYSTEINE LIGASE"/>
    <property type="match status" value="1"/>
</dbReference>
<keyword evidence="4 8" id="KW-0317">Glutathione biosynthesis</keyword>
<dbReference type="EC" id="6.3.2.2" evidence="8"/>
<dbReference type="InterPro" id="IPR007370">
    <property type="entry name" value="Glu_cys_ligase"/>
</dbReference>
<dbReference type="SUPFAM" id="SSF55931">
    <property type="entry name" value="Glutamine synthetase/guanido kinase"/>
    <property type="match status" value="1"/>
</dbReference>
<dbReference type="EMBL" id="JRAA01000001">
    <property type="protein sequence ID" value="KHF25970.1"/>
    <property type="molecule type" value="Genomic_DNA"/>
</dbReference>
<dbReference type="OrthoDB" id="9803907at2"/>
<evidence type="ECO:0000256" key="2">
    <source>
        <dbReference type="ARBA" id="ARBA00008772"/>
    </source>
</evidence>
<feature type="domain" description="Glutamate--cysteine ligase" evidence="10">
    <location>
        <begin position="16"/>
        <end position="386"/>
    </location>
</feature>
<evidence type="ECO:0000256" key="8">
    <source>
        <dbReference type="HAMAP-Rule" id="MF_00578"/>
    </source>
</evidence>
<evidence type="ECO:0000256" key="4">
    <source>
        <dbReference type="ARBA" id="ARBA00022684"/>
    </source>
</evidence>
<dbReference type="GO" id="GO:0006750">
    <property type="term" value="P:glutathione biosynthetic process"/>
    <property type="evidence" value="ECO:0007669"/>
    <property type="project" value="UniProtKB-UniRule"/>
</dbReference>
<dbReference type="AlphaFoldDB" id="A0A0B0HA71"/>
<evidence type="ECO:0000256" key="7">
    <source>
        <dbReference type="ARBA" id="ARBA00048819"/>
    </source>
</evidence>
<protein>
    <recommendedName>
        <fullName evidence="8">Glutamate--cysteine ligase</fullName>
        <ecNumber evidence="8">6.3.2.2</ecNumber>
    </recommendedName>
    <alternativeName>
        <fullName evidence="8">Gamma-ECS</fullName>
        <shortName evidence="8">GCS</shortName>
    </alternativeName>
    <alternativeName>
        <fullName evidence="8">Gamma-glutamylcysteine synthetase</fullName>
    </alternativeName>
</protein>
<dbReference type="Gene3D" id="3.30.590.20">
    <property type="match status" value="1"/>
</dbReference>
<dbReference type="Proteomes" id="UP000030856">
    <property type="component" value="Unassembled WGS sequence"/>
</dbReference>
<evidence type="ECO:0000256" key="9">
    <source>
        <dbReference type="RuleBase" id="RU004391"/>
    </source>
</evidence>
<dbReference type="GeneID" id="86991819"/>
<organism evidence="11 12">
    <name type="scientific">Solemya velum gill symbiont</name>
    <dbReference type="NCBI Taxonomy" id="2340"/>
    <lineage>
        <taxon>Bacteria</taxon>
        <taxon>Pseudomonadati</taxon>
        <taxon>Pseudomonadota</taxon>
        <taxon>Gammaproteobacteria</taxon>
        <taxon>sulfur-oxidizing symbionts</taxon>
    </lineage>
</organism>
<accession>A0A0B0HA71</accession>
<name>A0A0B0HA71_SOVGS</name>
<dbReference type="GO" id="GO:0005829">
    <property type="term" value="C:cytosol"/>
    <property type="evidence" value="ECO:0007669"/>
    <property type="project" value="TreeGrafter"/>
</dbReference>
<dbReference type="InterPro" id="IPR014746">
    <property type="entry name" value="Gln_synth/guanido_kin_cat_dom"/>
</dbReference>
<dbReference type="PANTHER" id="PTHR38761:SF1">
    <property type="entry name" value="GLUTAMATE--CYSTEINE LIGASE"/>
    <property type="match status" value="1"/>
</dbReference>
<evidence type="ECO:0000256" key="1">
    <source>
        <dbReference type="ARBA" id="ARBA00005006"/>
    </source>
</evidence>
<dbReference type="HAMAP" id="MF_00578">
    <property type="entry name" value="Glu_cys_ligase"/>
    <property type="match status" value="1"/>
</dbReference>
<evidence type="ECO:0000313" key="11">
    <source>
        <dbReference type="EMBL" id="KHF25970.1"/>
    </source>
</evidence>
<comment type="caution">
    <text evidence="11">The sequence shown here is derived from an EMBL/GenBank/DDBJ whole genome shotgun (WGS) entry which is preliminary data.</text>
</comment>
<dbReference type="UniPathway" id="UPA00142">
    <property type="reaction ID" value="UER00209"/>
</dbReference>
<comment type="catalytic activity">
    <reaction evidence="7 8 9">
        <text>L-cysteine + L-glutamate + ATP = gamma-L-glutamyl-L-cysteine + ADP + phosphate + H(+)</text>
        <dbReference type="Rhea" id="RHEA:13285"/>
        <dbReference type="ChEBI" id="CHEBI:15378"/>
        <dbReference type="ChEBI" id="CHEBI:29985"/>
        <dbReference type="ChEBI" id="CHEBI:30616"/>
        <dbReference type="ChEBI" id="CHEBI:35235"/>
        <dbReference type="ChEBI" id="CHEBI:43474"/>
        <dbReference type="ChEBI" id="CHEBI:58173"/>
        <dbReference type="ChEBI" id="CHEBI:456216"/>
        <dbReference type="EC" id="6.3.2.2"/>
    </reaction>
</comment>
<dbReference type="GO" id="GO:0005524">
    <property type="term" value="F:ATP binding"/>
    <property type="evidence" value="ECO:0007669"/>
    <property type="project" value="UniProtKB-KW"/>
</dbReference>
<dbReference type="PATRIC" id="fig|2340.3.peg.482"/>
<dbReference type="GO" id="GO:0004357">
    <property type="term" value="F:glutamate-cysteine ligase activity"/>
    <property type="evidence" value="ECO:0007669"/>
    <property type="project" value="UniProtKB-UniRule"/>
</dbReference>
<comment type="similarity">
    <text evidence="2 8">Belongs to the glutamate--cysteine ligase type 1 family. Type 1 subfamily.</text>
</comment>
<reference evidence="11 12" key="1">
    <citation type="journal article" date="2014" name="BMC Genomics">
        <title>The genome of the intracellular bacterium of the coastal bivalve, Solemya velum: a blueprint for thriving in and out of symbiosis.</title>
        <authorList>
            <person name="Dmytrenko O."/>
            <person name="Russell S.L."/>
            <person name="Loo W.T."/>
            <person name="Fontanez K.M."/>
            <person name="Liao L."/>
            <person name="Roeselers G."/>
            <person name="Sharma R."/>
            <person name="Stewart F.J."/>
            <person name="Newton I.L."/>
            <person name="Woyke T."/>
            <person name="Wu D."/>
            <person name="Lang J.M."/>
            <person name="Eisen J.A."/>
            <person name="Cavanaugh C.M."/>
        </authorList>
    </citation>
    <scope>NUCLEOTIDE SEQUENCE [LARGE SCALE GENOMIC DNA]</scope>
    <source>
        <strain evidence="11 12">WH</strain>
    </source>
</reference>
<dbReference type="eggNOG" id="COG2918">
    <property type="taxonomic scope" value="Bacteria"/>
</dbReference>
<dbReference type="InterPro" id="IPR006334">
    <property type="entry name" value="Glut_cys_ligase"/>
</dbReference>
<evidence type="ECO:0000256" key="3">
    <source>
        <dbReference type="ARBA" id="ARBA00022598"/>
    </source>
</evidence>
<evidence type="ECO:0000259" key="10">
    <source>
        <dbReference type="Pfam" id="PF04262"/>
    </source>
</evidence>
<keyword evidence="6 8" id="KW-0067">ATP-binding</keyword>
<sequence length="534" mass="60913">MTESLLRQDLLIALGKVGVSEILNKSLTGIEKESLRVSPDGSLSQSEHPQSLGSALKHLWITTDYSEAMLELITPPMEGIPQTLDFLRDLHLYVYAKLREQDEFLWATSMPCVLAGETNIPIAEYGTSNPGRMKNLYRVGLGHRYGKVMQVISGVHFNFSFEESLWPLYADAIGESFSGQAFIDKHMMGMVRNIQRFGWLIPYLFGASPAVCRSFFGEHQPSNLESFDEGTYYLPYATSLRMSDIGYQNQKEELVGIKANYDSLESYIDSLAHAIATPAEPWKELGLRDENGEYLQLNTNILQIENEYYSTVRPKQLLQNMEMPTVALKQRGIRYVELRSLDVNAFEPLGINESQLRFLQTFFLFCLLHESPVISPSERQEIDENLLITSRNGRDPECKLQQNGKEIPLREWGMELLDAMRPVAALADSEDEGLFTAALEKQVDRMLDADLTPSARMLAEMREYSESFYAFAHAKSHEYYLSYEEQKLDEARAAEFEQETADSLRRQLELETVKQEDFDQFLEAYFSTGLVSNT</sequence>
<evidence type="ECO:0000256" key="6">
    <source>
        <dbReference type="ARBA" id="ARBA00022840"/>
    </source>
</evidence>
<proteinExistence type="inferred from homology"/>
<dbReference type="NCBIfam" id="TIGR01434">
    <property type="entry name" value="glu_cys_ligase"/>
    <property type="match status" value="1"/>
</dbReference>
<comment type="pathway">
    <text evidence="1 8 9">Sulfur metabolism; glutathione biosynthesis; glutathione from L-cysteine and L-glutamate: step 1/2.</text>
</comment>
<keyword evidence="5 8" id="KW-0547">Nucleotide-binding</keyword>
<evidence type="ECO:0000256" key="5">
    <source>
        <dbReference type="ARBA" id="ARBA00022741"/>
    </source>
</evidence>
<keyword evidence="3 8" id="KW-0436">Ligase</keyword>
<dbReference type="STRING" id="2340.JV46_20670"/>
<dbReference type="Pfam" id="PF04262">
    <property type="entry name" value="Glu_cys_ligase"/>
    <property type="match status" value="1"/>
</dbReference>
<dbReference type="GO" id="GO:0046872">
    <property type="term" value="F:metal ion binding"/>
    <property type="evidence" value="ECO:0007669"/>
    <property type="project" value="TreeGrafter"/>
</dbReference>
<keyword evidence="12" id="KW-1185">Reference proteome</keyword>
<evidence type="ECO:0000313" key="12">
    <source>
        <dbReference type="Proteomes" id="UP000030856"/>
    </source>
</evidence>
<dbReference type="RefSeq" id="WP_043115672.1">
    <property type="nucleotide sequence ID" value="NZ_JRAA01000001.1"/>
</dbReference>
<gene>
    <name evidence="8" type="primary">gshA</name>
    <name evidence="11" type="ORF">JV46_20670</name>
</gene>